<dbReference type="WBParaSite" id="EN70_9985">
    <property type="protein sequence ID" value="EN70_9985"/>
    <property type="gene ID" value="EN70_9985"/>
</dbReference>
<evidence type="ECO:0000313" key="2">
    <source>
        <dbReference type="Proteomes" id="UP000095285"/>
    </source>
</evidence>
<evidence type="ECO:0000313" key="3">
    <source>
        <dbReference type="WBParaSite" id="EN70_9985"/>
    </source>
</evidence>
<protein>
    <submittedName>
        <fullName evidence="3">Uncharacterized protein</fullName>
    </submittedName>
</protein>
<keyword evidence="2" id="KW-1185">Reference proteome</keyword>
<evidence type="ECO:0000256" key="1">
    <source>
        <dbReference type="SAM" id="MobiDB-lite"/>
    </source>
</evidence>
<feature type="region of interest" description="Disordered" evidence="1">
    <location>
        <begin position="1"/>
        <end position="25"/>
    </location>
</feature>
<dbReference type="Proteomes" id="UP000095285">
    <property type="component" value="Unassembled WGS sequence"/>
</dbReference>
<name>A0A1I7W5S5_LOALO</name>
<reference evidence="3" key="2">
    <citation type="submission" date="2016-11" db="UniProtKB">
        <authorList>
            <consortium name="WormBaseParasite"/>
        </authorList>
    </citation>
    <scope>IDENTIFICATION</scope>
</reference>
<reference evidence="2" key="1">
    <citation type="submission" date="2012-04" db="EMBL/GenBank/DDBJ databases">
        <title>The Genome Sequence of Loa loa.</title>
        <authorList>
            <consortium name="The Broad Institute Genome Sequencing Platform"/>
            <consortium name="Broad Institute Genome Sequencing Center for Infectious Disease"/>
            <person name="Nutman T.B."/>
            <person name="Fink D.L."/>
            <person name="Russ C."/>
            <person name="Young S."/>
            <person name="Zeng Q."/>
            <person name="Gargeya S."/>
            <person name="Alvarado L."/>
            <person name="Berlin A."/>
            <person name="Chapman S.B."/>
            <person name="Chen Z."/>
            <person name="Freedman E."/>
            <person name="Gellesch M."/>
            <person name="Goldberg J."/>
            <person name="Griggs A."/>
            <person name="Gujja S."/>
            <person name="Heilman E.R."/>
            <person name="Heiman D."/>
            <person name="Howarth C."/>
            <person name="Mehta T."/>
            <person name="Neiman D."/>
            <person name="Pearson M."/>
            <person name="Roberts A."/>
            <person name="Saif S."/>
            <person name="Shea T."/>
            <person name="Shenoy N."/>
            <person name="Sisk P."/>
            <person name="Stolte C."/>
            <person name="Sykes S."/>
            <person name="White J."/>
            <person name="Yandava C."/>
            <person name="Haas B."/>
            <person name="Henn M.R."/>
            <person name="Nusbaum C."/>
            <person name="Birren B."/>
        </authorList>
    </citation>
    <scope>NUCLEOTIDE SEQUENCE [LARGE SCALE GENOMIC DNA]</scope>
</reference>
<dbReference type="AlphaFoldDB" id="A0A1I7W5S5"/>
<accession>A0A1I7W5S5</accession>
<organism evidence="2 3">
    <name type="scientific">Loa loa</name>
    <name type="common">Eye worm</name>
    <name type="synonym">Filaria loa</name>
    <dbReference type="NCBI Taxonomy" id="7209"/>
    <lineage>
        <taxon>Eukaryota</taxon>
        <taxon>Metazoa</taxon>
        <taxon>Ecdysozoa</taxon>
        <taxon>Nematoda</taxon>
        <taxon>Chromadorea</taxon>
        <taxon>Rhabditida</taxon>
        <taxon>Spirurina</taxon>
        <taxon>Spiruromorpha</taxon>
        <taxon>Filarioidea</taxon>
        <taxon>Onchocercidae</taxon>
        <taxon>Loa</taxon>
    </lineage>
</organism>
<sequence>MPEDSHQYKGQKKPRSAETRKGANRMCEGESLALEWQSNDTTLLRASADWKQMCGQNKSFT</sequence>
<proteinExistence type="predicted"/>